<dbReference type="InterPro" id="IPR027417">
    <property type="entry name" value="P-loop_NTPase"/>
</dbReference>
<dbReference type="Pfam" id="PF00005">
    <property type="entry name" value="ABC_tran"/>
    <property type="match status" value="2"/>
</dbReference>
<dbReference type="InterPro" id="IPR003439">
    <property type="entry name" value="ABC_transporter-like_ATP-bd"/>
</dbReference>
<evidence type="ECO:0000259" key="5">
    <source>
        <dbReference type="PROSITE" id="PS50893"/>
    </source>
</evidence>
<dbReference type="Gene3D" id="3.40.50.300">
    <property type="entry name" value="P-loop containing nucleotide triphosphate hydrolases"/>
    <property type="match status" value="2"/>
</dbReference>
<proteinExistence type="inferred from homology"/>
<gene>
    <name evidence="6" type="ORF">AUL39_08200</name>
</gene>
<accession>A0A117J4K2</accession>
<evidence type="ECO:0000256" key="2">
    <source>
        <dbReference type="ARBA" id="ARBA00022448"/>
    </source>
</evidence>
<organism evidence="6 7">
    <name type="scientific">Tractidigestivibacter scatoligenes</name>
    <name type="common">Olsenella scatoligenes</name>
    <dbReference type="NCBI Taxonomy" id="1299998"/>
    <lineage>
        <taxon>Bacteria</taxon>
        <taxon>Bacillati</taxon>
        <taxon>Actinomycetota</taxon>
        <taxon>Coriobacteriia</taxon>
        <taxon>Coriobacteriales</taxon>
        <taxon>Atopobiaceae</taxon>
        <taxon>Tractidigestivibacter</taxon>
    </lineage>
</organism>
<dbReference type="GO" id="GO:0043190">
    <property type="term" value="C:ATP-binding cassette (ABC) transporter complex"/>
    <property type="evidence" value="ECO:0007669"/>
    <property type="project" value="TreeGrafter"/>
</dbReference>
<dbReference type="STRING" id="1299998.AUL39_08200"/>
<comment type="caution">
    <text evidence="6">The sequence shown here is derived from an EMBL/GenBank/DDBJ whole genome shotgun (WGS) entry which is preliminary data.</text>
</comment>
<evidence type="ECO:0000256" key="3">
    <source>
        <dbReference type="ARBA" id="ARBA00022741"/>
    </source>
</evidence>
<sequence>MNALELRDVSFSYPATDTEPSPAPVLEHVSLVVPEGAFALLTGSTGSGKSTLLRLAKPEVTPAGALVGHVLAFGKDVRTLSPVESAQTVGLVFQSPDSQIVCDTVWHEMAFGLENLGTPVSEMRRRVAETCMFFGMEPWFRRQTASLSGGQRQMLALAATLAMRPRLLLLDEPTSMLDPVAEKDFLAMLFRANRELGVTVVVATHAPEPMRDVATCAFRVEQGRVRELSLNEAIAACAFRPEVVKRATGKPTVSHSKPALSLRDTWFRYERNSDWVLRGLDLAAPEGEVTAIVGGNGSGKTTLLQLACGVLAPQRGRLSRPHAASQAYLPQSPRAILSAQTVREELMLWSKGAGYGEAQVTAMMERLGLTGVAARNPLDLSGGQQQLVAFAKLLLTRPSLLILDEPTKGLDAAARTKLARLVQELRQEGRSVLLATHDLAFVSAVADSVSLLFDGTVTCTEGPDEFLAGSWLYHA</sequence>
<keyword evidence="7" id="KW-1185">Reference proteome</keyword>
<dbReference type="SUPFAM" id="SSF52540">
    <property type="entry name" value="P-loop containing nucleoside triphosphate hydrolases"/>
    <property type="match status" value="2"/>
</dbReference>
<keyword evidence="3" id="KW-0547">Nucleotide-binding</keyword>
<keyword evidence="2" id="KW-0813">Transport</keyword>
<dbReference type="CDD" id="cd03225">
    <property type="entry name" value="ABC_cobalt_CbiO_domain1"/>
    <property type="match status" value="2"/>
</dbReference>
<dbReference type="SMART" id="SM00382">
    <property type="entry name" value="AAA"/>
    <property type="match status" value="2"/>
</dbReference>
<feature type="domain" description="ABC transporter" evidence="5">
    <location>
        <begin position="260"/>
        <end position="475"/>
    </location>
</feature>
<dbReference type="GO" id="GO:0042626">
    <property type="term" value="F:ATPase-coupled transmembrane transporter activity"/>
    <property type="evidence" value="ECO:0007669"/>
    <property type="project" value="TreeGrafter"/>
</dbReference>
<dbReference type="InterPro" id="IPR015856">
    <property type="entry name" value="ABC_transpr_CbiO/EcfA_su"/>
</dbReference>
<dbReference type="RefSeq" id="WP_059055179.1">
    <property type="nucleotide sequence ID" value="NZ_LOJF01000010.1"/>
</dbReference>
<evidence type="ECO:0000313" key="6">
    <source>
        <dbReference type="EMBL" id="KUH58184.1"/>
    </source>
</evidence>
<keyword evidence="4" id="KW-0067">ATP-binding</keyword>
<evidence type="ECO:0000256" key="1">
    <source>
        <dbReference type="ARBA" id="ARBA00005417"/>
    </source>
</evidence>
<dbReference type="InterPro" id="IPR050095">
    <property type="entry name" value="ECF_ABC_transporter_ATP-bd"/>
</dbReference>
<dbReference type="InterPro" id="IPR017871">
    <property type="entry name" value="ABC_transporter-like_CS"/>
</dbReference>
<dbReference type="PANTHER" id="PTHR43553">
    <property type="entry name" value="HEAVY METAL TRANSPORTER"/>
    <property type="match status" value="1"/>
</dbReference>
<dbReference type="EMBL" id="LOJF01000010">
    <property type="protein sequence ID" value="KUH58184.1"/>
    <property type="molecule type" value="Genomic_DNA"/>
</dbReference>
<reference evidence="6 7" key="1">
    <citation type="submission" date="2015-12" db="EMBL/GenBank/DDBJ databases">
        <title>Draft Genome Sequence of Olsenella scatoligenes SK9K4T; a Producer of 3-Methylindole- (skatole) and 4-Methylphenol- (p-cresol) Isolated from Pig Feces.</title>
        <authorList>
            <person name="Li X."/>
            <person name="Borg B."/>
            <person name="Canibe N."/>
        </authorList>
    </citation>
    <scope>NUCLEOTIDE SEQUENCE [LARGE SCALE GENOMIC DNA]</scope>
    <source>
        <strain evidence="6 7">SK9K4</strain>
    </source>
</reference>
<protein>
    <submittedName>
        <fullName evidence="6">ABC transporter</fullName>
    </submittedName>
</protein>
<evidence type="ECO:0000256" key="4">
    <source>
        <dbReference type="ARBA" id="ARBA00022840"/>
    </source>
</evidence>
<dbReference type="PROSITE" id="PS00211">
    <property type="entry name" value="ABC_TRANSPORTER_1"/>
    <property type="match status" value="2"/>
</dbReference>
<dbReference type="GO" id="GO:0005524">
    <property type="term" value="F:ATP binding"/>
    <property type="evidence" value="ECO:0007669"/>
    <property type="project" value="UniProtKB-KW"/>
</dbReference>
<comment type="similarity">
    <text evidence="1">Belongs to the ABC transporter superfamily.</text>
</comment>
<dbReference type="PROSITE" id="PS50893">
    <property type="entry name" value="ABC_TRANSPORTER_2"/>
    <property type="match status" value="2"/>
</dbReference>
<evidence type="ECO:0000313" key="7">
    <source>
        <dbReference type="Proteomes" id="UP000054078"/>
    </source>
</evidence>
<dbReference type="Proteomes" id="UP000054078">
    <property type="component" value="Unassembled WGS sequence"/>
</dbReference>
<dbReference type="GO" id="GO:0016887">
    <property type="term" value="F:ATP hydrolysis activity"/>
    <property type="evidence" value="ECO:0007669"/>
    <property type="project" value="InterPro"/>
</dbReference>
<dbReference type="InterPro" id="IPR003593">
    <property type="entry name" value="AAA+_ATPase"/>
</dbReference>
<name>A0A117J4K2_TRASO</name>
<feature type="domain" description="ABC transporter" evidence="5">
    <location>
        <begin position="4"/>
        <end position="247"/>
    </location>
</feature>
<dbReference type="AlphaFoldDB" id="A0A117J4K2"/>